<dbReference type="InterPro" id="IPR052638">
    <property type="entry name" value="PiggyBac_TE-derived"/>
</dbReference>
<proteinExistence type="predicted"/>
<reference evidence="2 3" key="1">
    <citation type="submission" date="2023-02" db="EMBL/GenBank/DDBJ databases">
        <title>LHISI_Scaffold_Assembly.</title>
        <authorList>
            <person name="Stuart O.P."/>
            <person name="Cleave R."/>
            <person name="Magrath M.J.L."/>
            <person name="Mikheyev A.S."/>
        </authorList>
    </citation>
    <scope>NUCLEOTIDE SEQUENCE [LARGE SCALE GENOMIC DNA]</scope>
    <source>
        <strain evidence="2">Daus_M_001</strain>
        <tissue evidence="2">Leg muscle</tissue>
    </source>
</reference>
<sequence>MKEFGYKVWCLTFVQGYLVNFSIYQGKSRSNTVCENYFGKATASLIQMIERFSAEIRTLPFEFFFGNLFTGLNLLSFLRDQDCGGTGTMRNNRISKSFPMTSNSILLKKERGHHESPIVKEDGVTVSKWVDNSVVSIATNWLGVEPQSTAKLNSQEEKRIIQVQRPILLTSIVRKCMVLTIWNKMQLARSSGKKSTWLEFRREIVQVYLSRFANPSKGLGRPSNSSNKSRIPEQVRFDCLNHPVKKYEKKDVLEKDGS</sequence>
<dbReference type="EMBL" id="JARBHB010000006">
    <property type="protein sequence ID" value="KAJ8881509.1"/>
    <property type="molecule type" value="Genomic_DNA"/>
</dbReference>
<dbReference type="Pfam" id="PF13843">
    <property type="entry name" value="DDE_Tnp_1_7"/>
    <property type="match status" value="1"/>
</dbReference>
<dbReference type="PANTHER" id="PTHR47055">
    <property type="entry name" value="DDE_TNP_1_7 DOMAIN-CONTAINING PROTEIN"/>
    <property type="match status" value="1"/>
</dbReference>
<dbReference type="InterPro" id="IPR029526">
    <property type="entry name" value="PGBD"/>
</dbReference>
<feature type="domain" description="PiggyBac transposable element-derived protein" evidence="1">
    <location>
        <begin position="3"/>
        <end position="166"/>
    </location>
</feature>
<organism evidence="2 3">
    <name type="scientific">Dryococelus australis</name>
    <dbReference type="NCBI Taxonomy" id="614101"/>
    <lineage>
        <taxon>Eukaryota</taxon>
        <taxon>Metazoa</taxon>
        <taxon>Ecdysozoa</taxon>
        <taxon>Arthropoda</taxon>
        <taxon>Hexapoda</taxon>
        <taxon>Insecta</taxon>
        <taxon>Pterygota</taxon>
        <taxon>Neoptera</taxon>
        <taxon>Polyneoptera</taxon>
        <taxon>Phasmatodea</taxon>
        <taxon>Verophasmatodea</taxon>
        <taxon>Anareolatae</taxon>
        <taxon>Phasmatidae</taxon>
        <taxon>Eurycanthinae</taxon>
        <taxon>Dryococelus</taxon>
    </lineage>
</organism>
<evidence type="ECO:0000313" key="3">
    <source>
        <dbReference type="Proteomes" id="UP001159363"/>
    </source>
</evidence>
<accession>A0ABQ9HB65</accession>
<comment type="caution">
    <text evidence="2">The sequence shown here is derived from an EMBL/GenBank/DDBJ whole genome shotgun (WGS) entry which is preliminary data.</text>
</comment>
<gene>
    <name evidence="2" type="ORF">PR048_017991</name>
</gene>
<keyword evidence="3" id="KW-1185">Reference proteome</keyword>
<dbReference type="PANTHER" id="PTHR47055:SF3">
    <property type="entry name" value="PHORBOL-ESTER_DAG-TYPE DOMAIN-CONTAINING PROTEIN"/>
    <property type="match status" value="1"/>
</dbReference>
<evidence type="ECO:0000259" key="1">
    <source>
        <dbReference type="Pfam" id="PF13843"/>
    </source>
</evidence>
<evidence type="ECO:0000313" key="2">
    <source>
        <dbReference type="EMBL" id="KAJ8881509.1"/>
    </source>
</evidence>
<name>A0ABQ9HB65_9NEOP</name>
<protein>
    <recommendedName>
        <fullName evidence="1">PiggyBac transposable element-derived protein domain-containing protein</fullName>
    </recommendedName>
</protein>
<dbReference type="Proteomes" id="UP001159363">
    <property type="component" value="Chromosome 5"/>
</dbReference>